<sequence length="373" mass="41788" precursor="true">MIRLLPLPALCFACLAASTLPAADPTGELPHQRLLHYADDAGNEQPVRTKSDWEIRRRQILQGMEEATGPLPDRNNLPSLDIEVLETVQGEGYERQTVRFTTEPGDRLTAYLYVPAGASAGDPRPGIVALHPTHRIGKGVVDGQSERPNRAYGKELAERGYVVIAPDYISFGDSADYDFENDRYRTGTMKGIWNHMRCVDLLQQREDVIRGKIGTIGHSLGGHNAIFLGVFDERVQAIVSSCGWTPFHDYYGGKIAGWTSDRYMPSLKTDYDLDPDRVPFDFYELVAALAPRPFFSNSPLHDSNFDYRGVEKAIPKARRVYELYDAANNLRVVYPNAQHDFPPAVRFESYRFLDEHLGHTPRNGESGAGTDES</sequence>
<dbReference type="RefSeq" id="WP_197444306.1">
    <property type="nucleotide sequence ID" value="NZ_CP036275.1"/>
</dbReference>
<dbReference type="Gene3D" id="3.40.50.1820">
    <property type="entry name" value="alpha/beta hydrolase"/>
    <property type="match status" value="1"/>
</dbReference>
<dbReference type="KEGG" id="mri:Mal4_22090"/>
<evidence type="ECO:0000313" key="3">
    <source>
        <dbReference type="EMBL" id="QDU37890.1"/>
    </source>
</evidence>
<keyword evidence="3" id="KW-0378">Hydrolase</keyword>
<evidence type="ECO:0000256" key="1">
    <source>
        <dbReference type="SAM" id="SignalP"/>
    </source>
</evidence>
<dbReference type="AlphaFoldDB" id="A0A517Z5W5"/>
<dbReference type="InterPro" id="IPR029058">
    <property type="entry name" value="AB_hydrolase_fold"/>
</dbReference>
<name>A0A517Z5W5_9PLAN</name>
<keyword evidence="4" id="KW-1185">Reference proteome</keyword>
<organism evidence="3 4">
    <name type="scientific">Maioricimonas rarisocia</name>
    <dbReference type="NCBI Taxonomy" id="2528026"/>
    <lineage>
        <taxon>Bacteria</taxon>
        <taxon>Pseudomonadati</taxon>
        <taxon>Planctomycetota</taxon>
        <taxon>Planctomycetia</taxon>
        <taxon>Planctomycetales</taxon>
        <taxon>Planctomycetaceae</taxon>
        <taxon>Maioricimonas</taxon>
    </lineage>
</organism>
<evidence type="ECO:0000259" key="2">
    <source>
        <dbReference type="Pfam" id="PF02129"/>
    </source>
</evidence>
<gene>
    <name evidence="3" type="ORF">Mal4_22090</name>
</gene>
<dbReference type="Pfam" id="PF02129">
    <property type="entry name" value="Peptidase_S15"/>
    <property type="match status" value="1"/>
</dbReference>
<feature type="chain" id="PRO_5021926923" evidence="1">
    <location>
        <begin position="23"/>
        <end position="373"/>
    </location>
</feature>
<dbReference type="EMBL" id="CP036275">
    <property type="protein sequence ID" value="QDU37890.1"/>
    <property type="molecule type" value="Genomic_DNA"/>
</dbReference>
<feature type="domain" description="Xaa-Pro dipeptidyl-peptidase-like" evidence="2">
    <location>
        <begin position="105"/>
        <end position="251"/>
    </location>
</feature>
<feature type="signal peptide" evidence="1">
    <location>
        <begin position="1"/>
        <end position="22"/>
    </location>
</feature>
<proteinExistence type="predicted"/>
<reference evidence="3 4" key="1">
    <citation type="submission" date="2019-02" db="EMBL/GenBank/DDBJ databases">
        <title>Deep-cultivation of Planctomycetes and their phenomic and genomic characterization uncovers novel biology.</title>
        <authorList>
            <person name="Wiegand S."/>
            <person name="Jogler M."/>
            <person name="Boedeker C."/>
            <person name="Pinto D."/>
            <person name="Vollmers J."/>
            <person name="Rivas-Marin E."/>
            <person name="Kohn T."/>
            <person name="Peeters S.H."/>
            <person name="Heuer A."/>
            <person name="Rast P."/>
            <person name="Oberbeckmann S."/>
            <person name="Bunk B."/>
            <person name="Jeske O."/>
            <person name="Meyerdierks A."/>
            <person name="Storesund J.E."/>
            <person name="Kallscheuer N."/>
            <person name="Luecker S."/>
            <person name="Lage O.M."/>
            <person name="Pohl T."/>
            <person name="Merkel B.J."/>
            <person name="Hornburger P."/>
            <person name="Mueller R.-W."/>
            <person name="Bruemmer F."/>
            <person name="Labrenz M."/>
            <person name="Spormann A.M."/>
            <person name="Op den Camp H."/>
            <person name="Overmann J."/>
            <person name="Amann R."/>
            <person name="Jetten M.S.M."/>
            <person name="Mascher T."/>
            <person name="Medema M.H."/>
            <person name="Devos D.P."/>
            <person name="Kaster A.-K."/>
            <person name="Ovreas L."/>
            <person name="Rohde M."/>
            <person name="Galperin M.Y."/>
            <person name="Jogler C."/>
        </authorList>
    </citation>
    <scope>NUCLEOTIDE SEQUENCE [LARGE SCALE GENOMIC DNA]</scope>
    <source>
        <strain evidence="3 4">Mal4</strain>
    </source>
</reference>
<accession>A0A517Z5W5</accession>
<dbReference type="Proteomes" id="UP000320496">
    <property type="component" value="Chromosome"/>
</dbReference>
<evidence type="ECO:0000313" key="4">
    <source>
        <dbReference type="Proteomes" id="UP000320496"/>
    </source>
</evidence>
<dbReference type="InterPro" id="IPR050261">
    <property type="entry name" value="FrsA_esterase"/>
</dbReference>
<dbReference type="PANTHER" id="PTHR22946">
    <property type="entry name" value="DIENELACTONE HYDROLASE DOMAIN-CONTAINING PROTEIN-RELATED"/>
    <property type="match status" value="1"/>
</dbReference>
<dbReference type="GO" id="GO:0016787">
    <property type="term" value="F:hydrolase activity"/>
    <property type="evidence" value="ECO:0007669"/>
    <property type="project" value="UniProtKB-KW"/>
</dbReference>
<dbReference type="InterPro" id="IPR000383">
    <property type="entry name" value="Xaa-Pro-like_dom"/>
</dbReference>
<protein>
    <submittedName>
        <fullName evidence="3">Alpha/beta hydrolase family protein</fullName>
    </submittedName>
</protein>
<keyword evidence="1" id="KW-0732">Signal</keyword>
<dbReference type="SUPFAM" id="SSF53474">
    <property type="entry name" value="alpha/beta-Hydrolases"/>
    <property type="match status" value="1"/>
</dbReference>